<dbReference type="InterPro" id="IPR000644">
    <property type="entry name" value="CBS_dom"/>
</dbReference>
<evidence type="ECO:0000256" key="2">
    <source>
        <dbReference type="PROSITE-ProRule" id="PRU00703"/>
    </source>
</evidence>
<sequence length="236" mass="25516">MTDAPHDQSPTAESAHPDLPREDSPYHVSDVMTHTVIAVGRDAPFKEIVELIDMWKVSSLPVLEGEGRVIGVVSEADLLPKEEFRDADPTRYDVLRRLSDMAKAGAITAGELMTSPAVSVHADATLAVAARIMARRRVKHLPVVDASGLLQGVVSRSDLLKVFLRPDEDIAAEIRRTVLSSLPPETQVDVRVQEGVVTLGGTLRDTALVPVLARASRAVEGVVDVRIDLNQPVSET</sequence>
<dbReference type="Pfam" id="PF00571">
    <property type="entry name" value="CBS"/>
    <property type="match status" value="2"/>
</dbReference>
<dbReference type="CDD" id="cd04586">
    <property type="entry name" value="CBS_pair_BON_assoc"/>
    <property type="match status" value="1"/>
</dbReference>
<evidence type="ECO:0000313" key="7">
    <source>
        <dbReference type="Proteomes" id="UP000656881"/>
    </source>
</evidence>
<dbReference type="PIRSF" id="PIRSF036990">
    <property type="entry name" value="UCP036990_CBS_BON"/>
    <property type="match status" value="1"/>
</dbReference>
<dbReference type="SMART" id="SM00116">
    <property type="entry name" value="CBS"/>
    <property type="match status" value="2"/>
</dbReference>
<evidence type="ECO:0000259" key="4">
    <source>
        <dbReference type="PROSITE" id="PS50914"/>
    </source>
</evidence>
<dbReference type="InterPro" id="IPR007055">
    <property type="entry name" value="BON_dom"/>
</dbReference>
<protein>
    <recommendedName>
        <fullName evidence="8">CBS domain-containing protein</fullName>
    </recommendedName>
</protein>
<gene>
    <name evidence="6" type="ORF">GCM10012286_21980</name>
</gene>
<feature type="domain" description="BON" evidence="4">
    <location>
        <begin position="166"/>
        <end position="235"/>
    </location>
</feature>
<feature type="domain" description="CBS" evidence="5">
    <location>
        <begin position="113"/>
        <end position="170"/>
    </location>
</feature>
<dbReference type="EMBL" id="BMNG01000004">
    <property type="protein sequence ID" value="GGO41727.1"/>
    <property type="molecule type" value="Genomic_DNA"/>
</dbReference>
<evidence type="ECO:0008006" key="8">
    <source>
        <dbReference type="Google" id="ProtNLM"/>
    </source>
</evidence>
<dbReference type="InterPro" id="IPR051257">
    <property type="entry name" value="Diverse_CBS-Domain"/>
</dbReference>
<keyword evidence="7" id="KW-1185">Reference proteome</keyword>
<evidence type="ECO:0000259" key="5">
    <source>
        <dbReference type="PROSITE" id="PS51371"/>
    </source>
</evidence>
<accession>A0ABQ2LQ25</accession>
<dbReference type="Pfam" id="PF04972">
    <property type="entry name" value="BON"/>
    <property type="match status" value="1"/>
</dbReference>
<dbReference type="PROSITE" id="PS51371">
    <property type="entry name" value="CBS"/>
    <property type="match status" value="2"/>
</dbReference>
<name>A0ABQ2LQ25_9ACTN</name>
<proteinExistence type="predicted"/>
<organism evidence="6 7">
    <name type="scientific">Streptomyces lasiicapitis</name>
    <dbReference type="NCBI Taxonomy" id="1923961"/>
    <lineage>
        <taxon>Bacteria</taxon>
        <taxon>Bacillati</taxon>
        <taxon>Actinomycetota</taxon>
        <taxon>Actinomycetes</taxon>
        <taxon>Kitasatosporales</taxon>
        <taxon>Streptomycetaceae</taxon>
        <taxon>Streptomyces</taxon>
    </lineage>
</organism>
<dbReference type="SUPFAM" id="SSF54631">
    <property type="entry name" value="CBS-domain pair"/>
    <property type="match status" value="1"/>
</dbReference>
<evidence type="ECO:0000256" key="1">
    <source>
        <dbReference type="ARBA" id="ARBA00023122"/>
    </source>
</evidence>
<dbReference type="Gene3D" id="3.10.580.10">
    <property type="entry name" value="CBS-domain"/>
    <property type="match status" value="1"/>
</dbReference>
<feature type="compositionally biased region" description="Basic and acidic residues" evidence="3">
    <location>
        <begin position="15"/>
        <end position="25"/>
    </location>
</feature>
<feature type="region of interest" description="Disordered" evidence="3">
    <location>
        <begin position="1"/>
        <end position="26"/>
    </location>
</feature>
<reference evidence="7" key="1">
    <citation type="journal article" date="2019" name="Int. J. Syst. Evol. Microbiol.">
        <title>The Global Catalogue of Microorganisms (GCM) 10K type strain sequencing project: providing services to taxonomists for standard genome sequencing and annotation.</title>
        <authorList>
            <consortium name="The Broad Institute Genomics Platform"/>
            <consortium name="The Broad Institute Genome Sequencing Center for Infectious Disease"/>
            <person name="Wu L."/>
            <person name="Ma J."/>
        </authorList>
    </citation>
    <scope>NUCLEOTIDE SEQUENCE [LARGE SCALE GENOMIC DNA]</scope>
    <source>
        <strain evidence="7">CGMCC 4.7349</strain>
    </source>
</reference>
<dbReference type="InterPro" id="IPR046342">
    <property type="entry name" value="CBS_dom_sf"/>
</dbReference>
<keyword evidence="1 2" id="KW-0129">CBS domain</keyword>
<evidence type="ECO:0000313" key="6">
    <source>
        <dbReference type="EMBL" id="GGO41727.1"/>
    </source>
</evidence>
<dbReference type="PANTHER" id="PTHR43080">
    <property type="entry name" value="CBS DOMAIN-CONTAINING PROTEIN CBSX3, MITOCHONDRIAL"/>
    <property type="match status" value="1"/>
</dbReference>
<feature type="domain" description="CBS" evidence="5">
    <location>
        <begin position="32"/>
        <end position="90"/>
    </location>
</feature>
<dbReference type="InterPro" id="IPR017080">
    <property type="entry name" value="UCP036990_CBS_BON"/>
</dbReference>
<dbReference type="PROSITE" id="PS50914">
    <property type="entry name" value="BON"/>
    <property type="match status" value="1"/>
</dbReference>
<dbReference type="Proteomes" id="UP000656881">
    <property type="component" value="Unassembled WGS sequence"/>
</dbReference>
<comment type="caution">
    <text evidence="6">The sequence shown here is derived from an EMBL/GenBank/DDBJ whole genome shotgun (WGS) entry which is preliminary data.</text>
</comment>
<evidence type="ECO:0000256" key="3">
    <source>
        <dbReference type="SAM" id="MobiDB-lite"/>
    </source>
</evidence>
<dbReference type="PANTHER" id="PTHR43080:SF29">
    <property type="entry name" value="OS02G0818000 PROTEIN"/>
    <property type="match status" value="1"/>
</dbReference>